<dbReference type="SMART" id="SM00852">
    <property type="entry name" value="MoCF_biosynth"/>
    <property type="match status" value="2"/>
</dbReference>
<dbReference type="SUPFAM" id="SSF53218">
    <property type="entry name" value="Molybdenum cofactor biosynthesis proteins"/>
    <property type="match status" value="2"/>
</dbReference>
<dbReference type="SUPFAM" id="SSF63882">
    <property type="entry name" value="MoeA N-terminal region -like"/>
    <property type="match status" value="1"/>
</dbReference>
<evidence type="ECO:0000313" key="7">
    <source>
        <dbReference type="EMBL" id="KAJ6217744.1"/>
    </source>
</evidence>
<organism evidence="7 8">
    <name type="scientific">Blomia tropicalis</name>
    <name type="common">Mite</name>
    <dbReference type="NCBI Taxonomy" id="40697"/>
    <lineage>
        <taxon>Eukaryota</taxon>
        <taxon>Metazoa</taxon>
        <taxon>Ecdysozoa</taxon>
        <taxon>Arthropoda</taxon>
        <taxon>Chelicerata</taxon>
        <taxon>Arachnida</taxon>
        <taxon>Acari</taxon>
        <taxon>Acariformes</taxon>
        <taxon>Sarcoptiformes</taxon>
        <taxon>Astigmata</taxon>
        <taxon>Glycyphagoidea</taxon>
        <taxon>Echimyopodidae</taxon>
        <taxon>Blomia</taxon>
    </lineage>
</organism>
<comment type="function">
    <text evidence="5">Catalyzes two steps in the biosynthesis of the molybdenum cofactor. In the first step, molybdopterin is adenylated. Subsequently, molybdate is inserted into adenylated molybdopterin and AMP is released.</text>
</comment>
<dbReference type="OMA" id="ESPYPMI"/>
<keyword evidence="8" id="KW-1185">Reference proteome</keyword>
<comment type="catalytic activity">
    <reaction evidence="5">
        <text>molybdopterin + ATP + H(+) = adenylyl-molybdopterin + diphosphate</text>
        <dbReference type="Rhea" id="RHEA:31331"/>
        <dbReference type="ChEBI" id="CHEBI:15378"/>
        <dbReference type="ChEBI" id="CHEBI:30616"/>
        <dbReference type="ChEBI" id="CHEBI:33019"/>
        <dbReference type="ChEBI" id="CHEBI:58698"/>
        <dbReference type="ChEBI" id="CHEBI:62727"/>
    </reaction>
</comment>
<evidence type="ECO:0000313" key="8">
    <source>
        <dbReference type="Proteomes" id="UP001142055"/>
    </source>
</evidence>
<dbReference type="Pfam" id="PF03454">
    <property type="entry name" value="MoeA_C"/>
    <property type="match status" value="1"/>
</dbReference>
<gene>
    <name evidence="7" type="ORF">RDWZM_008901</name>
</gene>
<proteinExistence type="inferred from homology"/>
<dbReference type="InterPro" id="IPR036688">
    <property type="entry name" value="MoeA_C_domain_IV_sf"/>
</dbReference>
<name>A0A9Q0M2J9_BLOTA</name>
<comment type="similarity">
    <text evidence="5">Belongs to the MoeA family.</text>
</comment>
<dbReference type="InterPro" id="IPR005111">
    <property type="entry name" value="MoeA_C_domain_IV"/>
</dbReference>
<dbReference type="InterPro" id="IPR008284">
    <property type="entry name" value="MoCF_biosynth_CS"/>
</dbReference>
<evidence type="ECO:0000256" key="3">
    <source>
        <dbReference type="ARBA" id="ARBA00008339"/>
    </source>
</evidence>
<dbReference type="PANTHER" id="PTHR10192:SF5">
    <property type="entry name" value="GEPHYRIN"/>
    <property type="match status" value="1"/>
</dbReference>
<evidence type="ECO:0000256" key="2">
    <source>
        <dbReference type="ARBA" id="ARBA00007589"/>
    </source>
</evidence>
<keyword evidence="5" id="KW-0808">Transferase</keyword>
<dbReference type="PANTHER" id="PTHR10192">
    <property type="entry name" value="MOLYBDOPTERIN BIOSYNTHESIS PROTEIN"/>
    <property type="match status" value="1"/>
</dbReference>
<dbReference type="Gene3D" id="3.40.980.10">
    <property type="entry name" value="MoaB/Mog-like domain"/>
    <property type="match status" value="2"/>
</dbReference>
<keyword evidence="5" id="KW-0500">Molybdenum</keyword>
<feature type="domain" description="MoaB/Mog" evidence="6">
    <location>
        <begin position="392"/>
        <end position="535"/>
    </location>
</feature>
<dbReference type="CDD" id="cd00887">
    <property type="entry name" value="MoeA"/>
    <property type="match status" value="1"/>
</dbReference>
<dbReference type="InterPro" id="IPR001453">
    <property type="entry name" value="MoaB/Mog_dom"/>
</dbReference>
<dbReference type="AlphaFoldDB" id="A0A9Q0M2J9"/>
<dbReference type="Gene3D" id="2.170.190.11">
    <property type="entry name" value="Molybdopterin biosynthesis moea protein, domain 3"/>
    <property type="match status" value="1"/>
</dbReference>
<sequence length="642" mass="70756">MTSVRRFAILTISDRCSSGLATDLSGKFLSETIGKFDATYFVVDTAIVADNQSTIEKILKNWCDHEQIDCIITNGGTGFTKRDVTPEATKAIAHRDAPGIVHALISGSLNATPMAMLSRLSAVIRHNTLIVNFPGSLNACRQCFEVLKPVLGHAIDQLRNDRNRIESTHCDLQSKNGKKLKSKVCVINVADRNRKSPFEMIEIKNAFKKIIELVQLYFNSTTIESLTKRISANEYHLYTGYTLAEDVFAIVPLPPFAASIKDGYAVIAEDGLSSRRVLPQSSVAGMGPKLSLQPGFCIRISTGAAVPSGANAVVQVEDTELLERTENGSEEALIKINSLVKVGQDIRPIGSDISISDKPLLVKKSILNSIEFGLLASTGVHSVSIYNRPRVAVISTGDEVISPGQNRPPNCIWDSNRIVLLGLLQSSNYHAVDLGIFKDNVDDIYQGFNEAFKCADLIITTGGVSMGERDLIKQVLREDFQATIHFGRVNLKPGKPTTFASCLYEGKLKFIFALPGNPVSAFVTYHIFVKPTLELLSGKYFQYLEQQIHEDPTKLMFHKTIRCRISLKSSYRLDQRPEFVRAIINFTHSTNPIVRLTESNQISSRLLNVKDANALVLLPSITENEGVDYIEDGALVNAILLL</sequence>
<accession>A0A9Q0M2J9</accession>
<evidence type="ECO:0000256" key="1">
    <source>
        <dbReference type="ARBA" id="ARBA00005046"/>
    </source>
</evidence>
<dbReference type="FunFam" id="3.40.980.10:FF:000001">
    <property type="entry name" value="Molybdopterin molybdenumtransferase"/>
    <property type="match status" value="1"/>
</dbReference>
<keyword evidence="5" id="KW-0460">Magnesium</keyword>
<dbReference type="GO" id="GO:0072579">
    <property type="term" value="P:glycine receptor clustering"/>
    <property type="evidence" value="ECO:0007669"/>
    <property type="project" value="TreeGrafter"/>
</dbReference>
<comment type="caution">
    <text evidence="7">The sequence shown here is derived from an EMBL/GenBank/DDBJ whole genome shotgun (WGS) entry which is preliminary data.</text>
</comment>
<dbReference type="EMBL" id="JAPWDV010000003">
    <property type="protein sequence ID" value="KAJ6217744.1"/>
    <property type="molecule type" value="Genomic_DNA"/>
</dbReference>
<comment type="similarity">
    <text evidence="2">In the N-terminal section; belongs to the MoaB/Mog family.</text>
</comment>
<dbReference type="GO" id="GO:0097112">
    <property type="term" value="P:gamma-aminobutyric acid receptor clustering"/>
    <property type="evidence" value="ECO:0007669"/>
    <property type="project" value="TreeGrafter"/>
</dbReference>
<dbReference type="GO" id="GO:0005524">
    <property type="term" value="F:ATP binding"/>
    <property type="evidence" value="ECO:0007669"/>
    <property type="project" value="UniProtKB-UniRule"/>
</dbReference>
<dbReference type="GO" id="GO:0006777">
    <property type="term" value="P:Mo-molybdopterin cofactor biosynthetic process"/>
    <property type="evidence" value="ECO:0007669"/>
    <property type="project" value="UniProtKB-UniRule"/>
</dbReference>
<comment type="cofactor">
    <cofactor evidence="5">
        <name>Mg(2+)</name>
        <dbReference type="ChEBI" id="CHEBI:18420"/>
    </cofactor>
</comment>
<dbReference type="Gene3D" id="2.40.340.10">
    <property type="entry name" value="MoeA, C-terminal, domain IV"/>
    <property type="match status" value="1"/>
</dbReference>
<comment type="catalytic activity">
    <reaction evidence="5">
        <text>adenylyl-molybdopterin + molybdate = Mo-molybdopterin + AMP + H(+)</text>
        <dbReference type="Rhea" id="RHEA:35047"/>
        <dbReference type="ChEBI" id="CHEBI:15378"/>
        <dbReference type="ChEBI" id="CHEBI:36264"/>
        <dbReference type="ChEBI" id="CHEBI:62727"/>
        <dbReference type="ChEBI" id="CHEBI:71302"/>
        <dbReference type="ChEBI" id="CHEBI:456215"/>
    </reaction>
</comment>
<dbReference type="PROSITE" id="PS01078">
    <property type="entry name" value="MOCF_BIOSYNTHESIS_1"/>
    <property type="match status" value="1"/>
</dbReference>
<keyword evidence="4 5" id="KW-0501">Molybdenum cofactor biosynthesis</keyword>
<protein>
    <recommendedName>
        <fullName evidence="6">MoaB/Mog domain-containing protein</fullName>
    </recommendedName>
</protein>
<dbReference type="InterPro" id="IPR038987">
    <property type="entry name" value="MoeA-like"/>
</dbReference>
<dbReference type="NCBIfam" id="TIGR00177">
    <property type="entry name" value="molyb_syn"/>
    <property type="match status" value="2"/>
</dbReference>
<dbReference type="Proteomes" id="UP001142055">
    <property type="component" value="Chromosome 3"/>
</dbReference>
<dbReference type="CDD" id="cd00886">
    <property type="entry name" value="MogA_MoaB"/>
    <property type="match status" value="1"/>
</dbReference>
<evidence type="ECO:0000256" key="5">
    <source>
        <dbReference type="RuleBase" id="RU365090"/>
    </source>
</evidence>
<keyword evidence="5" id="KW-0479">Metal-binding</keyword>
<dbReference type="GO" id="GO:0005829">
    <property type="term" value="C:cytosol"/>
    <property type="evidence" value="ECO:0007669"/>
    <property type="project" value="TreeGrafter"/>
</dbReference>
<reference evidence="7" key="1">
    <citation type="submission" date="2022-12" db="EMBL/GenBank/DDBJ databases">
        <title>Genome assemblies of Blomia tropicalis.</title>
        <authorList>
            <person name="Cui Y."/>
        </authorList>
    </citation>
    <scope>NUCLEOTIDE SEQUENCE</scope>
    <source>
        <tissue evidence="7">Adult mites</tissue>
    </source>
</reference>
<evidence type="ECO:0000259" key="6">
    <source>
        <dbReference type="SMART" id="SM00852"/>
    </source>
</evidence>
<dbReference type="GO" id="GO:0046872">
    <property type="term" value="F:metal ion binding"/>
    <property type="evidence" value="ECO:0007669"/>
    <property type="project" value="UniProtKB-UniRule"/>
</dbReference>
<comment type="pathway">
    <text evidence="1 5">Cofactor biosynthesis; molybdopterin biosynthesis.</text>
</comment>
<dbReference type="GO" id="GO:0061598">
    <property type="term" value="F:molybdopterin adenylyltransferase activity"/>
    <property type="evidence" value="ECO:0007669"/>
    <property type="project" value="UniProtKB-UniRule"/>
</dbReference>
<dbReference type="InterPro" id="IPR005110">
    <property type="entry name" value="MoeA_linker/N"/>
</dbReference>
<dbReference type="GO" id="GO:0061599">
    <property type="term" value="F:molybdopterin molybdotransferase activity"/>
    <property type="evidence" value="ECO:0007669"/>
    <property type="project" value="UniProtKB-UniRule"/>
</dbReference>
<dbReference type="GO" id="GO:0030425">
    <property type="term" value="C:dendrite"/>
    <property type="evidence" value="ECO:0007669"/>
    <property type="project" value="TreeGrafter"/>
</dbReference>
<dbReference type="Gene3D" id="3.90.105.10">
    <property type="entry name" value="Molybdopterin biosynthesis moea protein, domain 2"/>
    <property type="match status" value="1"/>
</dbReference>
<dbReference type="SUPFAM" id="SSF63867">
    <property type="entry name" value="MoeA C-terminal domain-like"/>
    <property type="match status" value="1"/>
</dbReference>
<dbReference type="GO" id="GO:0099634">
    <property type="term" value="C:postsynaptic specialization membrane"/>
    <property type="evidence" value="ECO:0007669"/>
    <property type="project" value="GOC"/>
</dbReference>
<dbReference type="InterPro" id="IPR036135">
    <property type="entry name" value="MoeA_linker/N_sf"/>
</dbReference>
<dbReference type="Pfam" id="PF00994">
    <property type="entry name" value="MoCF_biosynth"/>
    <property type="match status" value="2"/>
</dbReference>
<evidence type="ECO:0000256" key="4">
    <source>
        <dbReference type="ARBA" id="ARBA00023150"/>
    </source>
</evidence>
<dbReference type="FunFam" id="2.170.190.11:FF:000001">
    <property type="entry name" value="Molybdopterin molybdenumtransferase"/>
    <property type="match status" value="1"/>
</dbReference>
<dbReference type="PROSITE" id="PS01079">
    <property type="entry name" value="MOCF_BIOSYNTHESIS_2"/>
    <property type="match status" value="1"/>
</dbReference>
<dbReference type="InterPro" id="IPR036425">
    <property type="entry name" value="MoaB/Mog-like_dom_sf"/>
</dbReference>
<feature type="domain" description="MoaB/Mog" evidence="6">
    <location>
        <begin position="8"/>
        <end position="154"/>
    </location>
</feature>
<comment type="similarity">
    <text evidence="3">In the C-terminal section; belongs to the MoeA family.</text>
</comment>
<dbReference type="Pfam" id="PF03453">
    <property type="entry name" value="MoeA_N"/>
    <property type="match status" value="1"/>
</dbReference>
<dbReference type="GO" id="GO:0098970">
    <property type="term" value="P:postsynaptic neurotransmitter receptor diffusion trapping"/>
    <property type="evidence" value="ECO:0007669"/>
    <property type="project" value="TreeGrafter"/>
</dbReference>
<dbReference type="GO" id="GO:0007529">
    <property type="term" value="P:establishment of synaptic specificity at neuromuscular junction"/>
    <property type="evidence" value="ECO:0007669"/>
    <property type="project" value="TreeGrafter"/>
</dbReference>